<dbReference type="InterPro" id="IPR003736">
    <property type="entry name" value="PAAI_dom"/>
</dbReference>
<accession>A0A4Q2KQR8</accession>
<dbReference type="PANTHER" id="PTHR21660:SF1">
    <property type="entry name" value="ACYL-COENZYME A THIOESTERASE 13"/>
    <property type="match status" value="1"/>
</dbReference>
<dbReference type="SUPFAM" id="SSF54637">
    <property type="entry name" value="Thioesterase/thiol ester dehydrase-isomerase"/>
    <property type="match status" value="1"/>
</dbReference>
<dbReference type="InterPro" id="IPR006683">
    <property type="entry name" value="Thioestr_dom"/>
</dbReference>
<evidence type="ECO:0000313" key="4">
    <source>
        <dbReference type="EMBL" id="RXZ67765.1"/>
    </source>
</evidence>
<proteinExistence type="inferred from homology"/>
<dbReference type="PANTHER" id="PTHR21660">
    <property type="entry name" value="THIOESTERASE SUPERFAMILY MEMBER-RELATED"/>
    <property type="match status" value="1"/>
</dbReference>
<gene>
    <name evidence="4" type="ORF">ESP51_16185</name>
</gene>
<name>A0A4Q2KQR8_9MICO</name>
<comment type="caution">
    <text evidence="4">The sequence shown here is derived from an EMBL/GenBank/DDBJ whole genome shotgun (WGS) entry which is preliminary data.</text>
</comment>
<evidence type="ECO:0000256" key="1">
    <source>
        <dbReference type="ARBA" id="ARBA00008324"/>
    </source>
</evidence>
<dbReference type="NCBIfam" id="TIGR00369">
    <property type="entry name" value="unchar_dom_1"/>
    <property type="match status" value="1"/>
</dbReference>
<dbReference type="AlphaFoldDB" id="A0A4Q2KQR8"/>
<evidence type="ECO:0000313" key="5">
    <source>
        <dbReference type="Proteomes" id="UP000293865"/>
    </source>
</evidence>
<protein>
    <submittedName>
        <fullName evidence="4">PaaI family thioesterase</fullName>
    </submittedName>
</protein>
<sequence>MADATALRSKSFEWVDPLAIAHQVVGMSGLEYLHAVRDGTAAWPPMGVLMNFELAEAERGRVVITCTPGEEHYNPLGIVHGGLLCTLLDTVIGCATHTTLERGTGYTSIELKVSYLRPVTLETGPLTGTGTVTKDGRRVVFAEGTVTDDDGNLVATASSSLLVLSPR</sequence>
<dbReference type="RefSeq" id="WP_129521933.1">
    <property type="nucleotide sequence ID" value="NZ_SDPN01000039.1"/>
</dbReference>
<reference evidence="4 5" key="1">
    <citation type="submission" date="2019-01" db="EMBL/GenBank/DDBJ databases">
        <title>Agromyces.</title>
        <authorList>
            <person name="Li J."/>
        </authorList>
    </citation>
    <scope>NUCLEOTIDE SEQUENCE [LARGE SCALE GENOMIC DNA]</scope>
    <source>
        <strain evidence="4 5">DSM 15934</strain>
    </source>
</reference>
<dbReference type="Proteomes" id="UP000293865">
    <property type="component" value="Unassembled WGS sequence"/>
</dbReference>
<dbReference type="InterPro" id="IPR029069">
    <property type="entry name" value="HotDog_dom_sf"/>
</dbReference>
<dbReference type="Pfam" id="PF03061">
    <property type="entry name" value="4HBT"/>
    <property type="match status" value="1"/>
</dbReference>
<comment type="similarity">
    <text evidence="1">Belongs to the thioesterase PaaI family.</text>
</comment>
<dbReference type="OrthoDB" id="9813282at2"/>
<dbReference type="Gene3D" id="3.10.129.10">
    <property type="entry name" value="Hotdog Thioesterase"/>
    <property type="match status" value="1"/>
</dbReference>
<evidence type="ECO:0000259" key="3">
    <source>
        <dbReference type="Pfam" id="PF03061"/>
    </source>
</evidence>
<dbReference type="EMBL" id="SDPN01000039">
    <property type="protein sequence ID" value="RXZ67765.1"/>
    <property type="molecule type" value="Genomic_DNA"/>
</dbReference>
<dbReference type="InterPro" id="IPR039298">
    <property type="entry name" value="ACOT13"/>
</dbReference>
<dbReference type="CDD" id="cd03443">
    <property type="entry name" value="PaaI_thioesterase"/>
    <property type="match status" value="1"/>
</dbReference>
<evidence type="ECO:0000256" key="2">
    <source>
        <dbReference type="ARBA" id="ARBA00022801"/>
    </source>
</evidence>
<keyword evidence="5" id="KW-1185">Reference proteome</keyword>
<organism evidence="4 5">
    <name type="scientific">Agromyces albus</name>
    <dbReference type="NCBI Taxonomy" id="205332"/>
    <lineage>
        <taxon>Bacteria</taxon>
        <taxon>Bacillati</taxon>
        <taxon>Actinomycetota</taxon>
        <taxon>Actinomycetes</taxon>
        <taxon>Micrococcales</taxon>
        <taxon>Microbacteriaceae</taxon>
        <taxon>Agromyces</taxon>
    </lineage>
</organism>
<dbReference type="GO" id="GO:0047617">
    <property type="term" value="F:fatty acyl-CoA hydrolase activity"/>
    <property type="evidence" value="ECO:0007669"/>
    <property type="project" value="InterPro"/>
</dbReference>
<feature type="domain" description="Thioesterase" evidence="3">
    <location>
        <begin position="77"/>
        <end position="155"/>
    </location>
</feature>
<keyword evidence="2" id="KW-0378">Hydrolase</keyword>